<dbReference type="PATRIC" id="fig|1806891.3.peg.962"/>
<dbReference type="InterPro" id="IPR006379">
    <property type="entry name" value="HAD-SF_hydro_IIB"/>
</dbReference>
<evidence type="ECO:0000313" key="1">
    <source>
        <dbReference type="EMBL" id="ANH79139.1"/>
    </source>
</evidence>
<dbReference type="GO" id="GO:0005829">
    <property type="term" value="C:cytosol"/>
    <property type="evidence" value="ECO:0007669"/>
    <property type="project" value="TreeGrafter"/>
</dbReference>
<protein>
    <submittedName>
        <fullName evidence="1">HAD superfamily hydrolase/phosphatase</fullName>
    </submittedName>
</protein>
<reference evidence="1 2" key="1">
    <citation type="submission" date="2016-03" db="EMBL/GenBank/DDBJ databases">
        <title>Culture-independent genomics supports pathogen discovery for uncultivable bacteria within the genus Chlamydia.</title>
        <authorList>
            <person name="Taylor-Brown A."/>
            <person name="Bachmann N.L."/>
            <person name="Borel N."/>
            <person name="Polkinghorne A."/>
        </authorList>
    </citation>
    <scope>NUCLEOTIDE SEQUENCE [LARGE SCALE GENOMIC DNA]</scope>
    <source>
        <strain evidence="1 2">2742-308</strain>
    </source>
</reference>
<dbReference type="InterPro" id="IPR036412">
    <property type="entry name" value="HAD-like_sf"/>
</dbReference>
<dbReference type="SUPFAM" id="SSF56784">
    <property type="entry name" value="HAD-like"/>
    <property type="match status" value="1"/>
</dbReference>
<dbReference type="GO" id="GO:0016791">
    <property type="term" value="F:phosphatase activity"/>
    <property type="evidence" value="ECO:0007669"/>
    <property type="project" value="TreeGrafter"/>
</dbReference>
<dbReference type="OrthoDB" id="20709at2"/>
<dbReference type="KEGG" id="csaz:Cs308_0969"/>
<dbReference type="InterPro" id="IPR023214">
    <property type="entry name" value="HAD_sf"/>
</dbReference>
<accession>A0A1A9HVW5</accession>
<dbReference type="GO" id="GO:0000287">
    <property type="term" value="F:magnesium ion binding"/>
    <property type="evidence" value="ECO:0007669"/>
    <property type="project" value="TreeGrafter"/>
</dbReference>
<organism evidence="1 2">
    <name type="scientific">Candidatus Chlamydia sanziniae</name>
    <dbReference type="NCBI Taxonomy" id="1806891"/>
    <lineage>
        <taxon>Bacteria</taxon>
        <taxon>Pseudomonadati</taxon>
        <taxon>Chlamydiota</taxon>
        <taxon>Chlamydiia</taxon>
        <taxon>Chlamydiales</taxon>
        <taxon>Chlamydiaceae</taxon>
        <taxon>Chlamydia/Chlamydophila group</taxon>
        <taxon>Chlamydia</taxon>
    </lineage>
</organism>
<dbReference type="AlphaFoldDB" id="A0A1A9HVW5"/>
<dbReference type="NCBIfam" id="TIGR01484">
    <property type="entry name" value="HAD-SF-IIB"/>
    <property type="match status" value="1"/>
</dbReference>
<dbReference type="PANTHER" id="PTHR10000:SF8">
    <property type="entry name" value="HAD SUPERFAMILY HYDROLASE-LIKE, TYPE 3"/>
    <property type="match status" value="1"/>
</dbReference>
<keyword evidence="2" id="KW-1185">Reference proteome</keyword>
<dbReference type="Proteomes" id="UP000078162">
    <property type="component" value="Chromosome"/>
</dbReference>
<dbReference type="RefSeq" id="WP_066483186.1">
    <property type="nucleotide sequence ID" value="NZ_CP014639.1"/>
</dbReference>
<name>A0A1A9HVW5_9CHLA</name>
<evidence type="ECO:0000313" key="2">
    <source>
        <dbReference type="Proteomes" id="UP000078162"/>
    </source>
</evidence>
<dbReference type="EMBL" id="CP014639">
    <property type="protein sequence ID" value="ANH79139.1"/>
    <property type="molecule type" value="Genomic_DNA"/>
</dbReference>
<dbReference type="Gene3D" id="3.40.50.1000">
    <property type="entry name" value="HAD superfamily/HAD-like"/>
    <property type="match status" value="1"/>
</dbReference>
<dbReference type="PANTHER" id="PTHR10000">
    <property type="entry name" value="PHOSPHOSERINE PHOSPHATASE"/>
    <property type="match status" value="1"/>
</dbReference>
<keyword evidence="1" id="KW-0378">Hydrolase</keyword>
<proteinExistence type="predicted"/>
<gene>
    <name evidence="1" type="ORF">Cs308_0969</name>
</gene>
<dbReference type="Gene3D" id="3.30.1240.10">
    <property type="match status" value="1"/>
</dbReference>
<dbReference type="Pfam" id="PF08282">
    <property type="entry name" value="Hydrolase_3"/>
    <property type="match status" value="1"/>
</dbReference>
<sequence length="295" mass="33766">MKKLLATDIDGTITHQSHEIHSEVIAALYSLHASGWDIFFLTGRYYRYAIKLFKKLSIPFLLGCQNGASTWSSASQCLLYSQGISSEYLTCLQEGLEDALALLTVESGMLYGDECYRFSPTPTAKLLHQYIDPRYFPNAEERKILKETRSLKTDYPYPSFVAAKVFGKKEEVIRIQKEFQKNDLFMSCMTMTLMRWPFDFQYAILFFTDRSISKGQAIDRIVDLLYYGNRPFIMTSGDDANDIDLIQRGDFKIVMSSSPKDMHKYADFLAPPAKEKGILSAWAAGVNYYEKIMGF</sequence>
<dbReference type="STRING" id="1806891.Cs308_0969"/>